<accession>A0AAW0HG11</accession>
<dbReference type="SUPFAM" id="SSF53300">
    <property type="entry name" value="vWA-like"/>
    <property type="match status" value="1"/>
</dbReference>
<reference evidence="2 3" key="1">
    <citation type="journal article" date="2023" name="bioRxiv">
        <title>Conserved and derived expression patterns and positive selection on dental genes reveal complex evolutionary context of ever-growing rodent molars.</title>
        <authorList>
            <person name="Calamari Z.T."/>
            <person name="Song A."/>
            <person name="Cohen E."/>
            <person name="Akter M."/>
            <person name="Roy R.D."/>
            <person name="Hallikas O."/>
            <person name="Christensen M.M."/>
            <person name="Li P."/>
            <person name="Marangoni P."/>
            <person name="Jernvall J."/>
            <person name="Klein O.D."/>
        </authorList>
    </citation>
    <scope>NUCLEOTIDE SEQUENCE [LARGE SCALE GENOMIC DNA]</scope>
    <source>
        <strain evidence="2">V071</strain>
    </source>
</reference>
<dbReference type="InterPro" id="IPR036465">
    <property type="entry name" value="vWFA_dom_sf"/>
</dbReference>
<feature type="domain" description="VWFA" evidence="1">
    <location>
        <begin position="4"/>
        <end position="60"/>
    </location>
</feature>
<dbReference type="Proteomes" id="UP001488838">
    <property type="component" value="Unassembled WGS sequence"/>
</dbReference>
<proteinExistence type="predicted"/>
<organism evidence="2 3">
    <name type="scientific">Myodes glareolus</name>
    <name type="common">Bank vole</name>
    <name type="synonym">Clethrionomys glareolus</name>
    <dbReference type="NCBI Taxonomy" id="447135"/>
    <lineage>
        <taxon>Eukaryota</taxon>
        <taxon>Metazoa</taxon>
        <taxon>Chordata</taxon>
        <taxon>Craniata</taxon>
        <taxon>Vertebrata</taxon>
        <taxon>Euteleostomi</taxon>
        <taxon>Mammalia</taxon>
        <taxon>Eutheria</taxon>
        <taxon>Euarchontoglires</taxon>
        <taxon>Glires</taxon>
        <taxon>Rodentia</taxon>
        <taxon>Myomorpha</taxon>
        <taxon>Muroidea</taxon>
        <taxon>Cricetidae</taxon>
        <taxon>Arvicolinae</taxon>
        <taxon>Myodes</taxon>
    </lineage>
</organism>
<protein>
    <recommendedName>
        <fullName evidence="1">VWFA domain-containing protein</fullName>
    </recommendedName>
</protein>
<dbReference type="PANTHER" id="PTHR12957">
    <property type="entry name" value="DEAD/H BOX POLYPEPTIDE 26/DICE1-RELATED"/>
    <property type="match status" value="1"/>
</dbReference>
<evidence type="ECO:0000259" key="1">
    <source>
        <dbReference type="Pfam" id="PF13519"/>
    </source>
</evidence>
<name>A0AAW0HG11_MYOGA</name>
<comment type="caution">
    <text evidence="2">The sequence shown here is derived from an EMBL/GenBank/DDBJ whole genome shotgun (WGS) entry which is preliminary data.</text>
</comment>
<dbReference type="EMBL" id="JBBHLL010000549">
    <property type="protein sequence ID" value="KAK7800451.1"/>
    <property type="molecule type" value="Genomic_DNA"/>
</dbReference>
<evidence type="ECO:0000313" key="2">
    <source>
        <dbReference type="EMBL" id="KAK7800451.1"/>
    </source>
</evidence>
<dbReference type="GO" id="GO:0034472">
    <property type="term" value="P:snRNA 3'-end processing"/>
    <property type="evidence" value="ECO:0007669"/>
    <property type="project" value="TreeGrafter"/>
</dbReference>
<dbReference type="InterPro" id="IPR051113">
    <property type="entry name" value="Integrator_subunit6"/>
</dbReference>
<dbReference type="InterPro" id="IPR002035">
    <property type="entry name" value="VWF_A"/>
</dbReference>
<sequence length="84" mass="9281">MPILLFLIDTSASMNQRTDLGTSYLDIAKGAVELFLKLRARDPASRGDRYMLVTYDEPPYCIKVNRPAGERRAGRANASASLSC</sequence>
<dbReference type="GO" id="GO:0032039">
    <property type="term" value="C:integrator complex"/>
    <property type="evidence" value="ECO:0007669"/>
    <property type="project" value="TreeGrafter"/>
</dbReference>
<dbReference type="PANTHER" id="PTHR12957:SF22">
    <property type="entry name" value="INTEGRATOR COMPLEX SUBUNIT 6-LIKE"/>
    <property type="match status" value="1"/>
</dbReference>
<dbReference type="Gene3D" id="3.40.50.410">
    <property type="entry name" value="von Willebrand factor, type A domain"/>
    <property type="match status" value="1"/>
</dbReference>
<keyword evidence="3" id="KW-1185">Reference proteome</keyword>
<gene>
    <name evidence="2" type="ORF">U0070_009041</name>
</gene>
<dbReference type="Pfam" id="PF13519">
    <property type="entry name" value="VWA_2"/>
    <property type="match status" value="1"/>
</dbReference>
<evidence type="ECO:0000313" key="3">
    <source>
        <dbReference type="Proteomes" id="UP001488838"/>
    </source>
</evidence>
<dbReference type="AlphaFoldDB" id="A0AAW0HG11"/>